<evidence type="ECO:0000313" key="3">
    <source>
        <dbReference type="EMBL" id="MCM1989280.1"/>
    </source>
</evidence>
<evidence type="ECO:0000256" key="1">
    <source>
        <dbReference type="ARBA" id="ARBA00002286"/>
    </source>
</evidence>
<dbReference type="PANTHER" id="PTHR46889">
    <property type="entry name" value="TRANSPOSASE INSF FOR INSERTION SEQUENCE IS3B-RELATED"/>
    <property type="match status" value="1"/>
</dbReference>
<dbReference type="InterPro" id="IPR050900">
    <property type="entry name" value="Transposase_IS3/IS150/IS904"/>
</dbReference>
<dbReference type="PROSITE" id="PS50994">
    <property type="entry name" value="INTEGRASE"/>
    <property type="match status" value="1"/>
</dbReference>
<keyword evidence="4" id="KW-1185">Reference proteome</keyword>
<reference evidence="3" key="2">
    <citation type="submission" date="2021-04" db="EMBL/GenBank/DDBJ databases">
        <authorList>
            <person name="Dong X."/>
        </authorList>
    </citation>
    <scope>NUCLEOTIDE SEQUENCE</scope>
    <source>
        <strain evidence="3">ZWT</strain>
    </source>
</reference>
<name>A0A9J6P1F3_9CLOT</name>
<dbReference type="GO" id="GO:0015074">
    <property type="term" value="P:DNA integration"/>
    <property type="evidence" value="ECO:0007669"/>
    <property type="project" value="InterPro"/>
</dbReference>
<dbReference type="InterPro" id="IPR012337">
    <property type="entry name" value="RNaseH-like_sf"/>
</dbReference>
<dbReference type="PANTHER" id="PTHR46889:SF4">
    <property type="entry name" value="TRANSPOSASE INSO FOR INSERTION SEQUENCE ELEMENT IS911B-RELATED"/>
    <property type="match status" value="1"/>
</dbReference>
<dbReference type="Pfam" id="PF13276">
    <property type="entry name" value="HTH_21"/>
    <property type="match status" value="1"/>
</dbReference>
<dbReference type="Pfam" id="PF00665">
    <property type="entry name" value="rve"/>
    <property type="match status" value="1"/>
</dbReference>
<evidence type="ECO:0000259" key="2">
    <source>
        <dbReference type="PROSITE" id="PS50994"/>
    </source>
</evidence>
<dbReference type="AlphaFoldDB" id="A0A9J6P1F3"/>
<dbReference type="InterPro" id="IPR025948">
    <property type="entry name" value="HTH-like_dom"/>
</dbReference>
<dbReference type="Gene3D" id="1.10.357.10">
    <property type="entry name" value="Tetracycline Repressor, domain 2"/>
    <property type="match status" value="1"/>
</dbReference>
<comment type="caution">
    <text evidence="3">The sequence shown here is derived from an EMBL/GenBank/DDBJ whole genome shotgun (WGS) entry which is preliminary data.</text>
</comment>
<accession>A0A9J6P1F3</accession>
<dbReference type="InterPro" id="IPR001584">
    <property type="entry name" value="Integrase_cat-core"/>
</dbReference>
<dbReference type="NCBIfam" id="NF033516">
    <property type="entry name" value="transpos_IS3"/>
    <property type="match status" value="1"/>
</dbReference>
<evidence type="ECO:0000313" key="4">
    <source>
        <dbReference type="Proteomes" id="UP001056429"/>
    </source>
</evidence>
<dbReference type="InterPro" id="IPR048020">
    <property type="entry name" value="Transpos_IS3"/>
</dbReference>
<reference evidence="3" key="1">
    <citation type="journal article" date="2021" name="mSystems">
        <title>Bacteria and Archaea Synergistically Convert Glycine Betaine to Biogenic Methane in the Formosa Cold Seep of the South China Sea.</title>
        <authorList>
            <person name="Li L."/>
            <person name="Zhang W."/>
            <person name="Zhang S."/>
            <person name="Song L."/>
            <person name="Sun Q."/>
            <person name="Zhang H."/>
            <person name="Xiang H."/>
            <person name="Dong X."/>
        </authorList>
    </citation>
    <scope>NUCLEOTIDE SEQUENCE</scope>
    <source>
        <strain evidence="3">ZWT</strain>
    </source>
</reference>
<protein>
    <submittedName>
        <fullName evidence="3">IS3 family transposase</fullName>
    </submittedName>
</protein>
<comment type="function">
    <text evidence="1">Involved in the transposition of the insertion sequence.</text>
</comment>
<gene>
    <name evidence="3" type="ORF">KDK92_05970</name>
</gene>
<proteinExistence type="predicted"/>
<feature type="domain" description="Integrase catalytic" evidence="2">
    <location>
        <begin position="127"/>
        <end position="225"/>
    </location>
</feature>
<dbReference type="EMBL" id="JAGSOJ010000001">
    <property type="protein sequence ID" value="MCM1989280.1"/>
    <property type="molecule type" value="Genomic_DNA"/>
</dbReference>
<dbReference type="SUPFAM" id="SSF53098">
    <property type="entry name" value="Ribonuclease H-like"/>
    <property type="match status" value="1"/>
</dbReference>
<dbReference type="Proteomes" id="UP001056429">
    <property type="component" value="Unassembled WGS sequence"/>
</dbReference>
<sequence>MLKKVGGTRKEAVLSRIRQENKYIAISQLYEKEKFSISLLCEIAMISRSSYYKWLGRKESVLEVENKKLIEEIIKIYDEVDGIYGYRRMTMNLNRRLGKIFNHKRIYRLMTLSGLKSVIRRKKKRYVKSNPQHVAENLLKRKFTADKFNQKWLTDVTEFKYGNSKKAYLSAILDLYDNSIVAYKLGHSNNNDLVFKTLDRALEVYPDAKPMFHSDRGYQVRQEVA</sequence>
<organism evidence="3 4">
    <name type="scientific">Oceanirhabdus seepicola</name>
    <dbReference type="NCBI Taxonomy" id="2828781"/>
    <lineage>
        <taxon>Bacteria</taxon>
        <taxon>Bacillati</taxon>
        <taxon>Bacillota</taxon>
        <taxon>Clostridia</taxon>
        <taxon>Eubacteriales</taxon>
        <taxon>Clostridiaceae</taxon>
        <taxon>Oceanirhabdus</taxon>
    </lineage>
</organism>